<dbReference type="GO" id="GO:0045152">
    <property type="term" value="F:antisigma factor binding"/>
    <property type="evidence" value="ECO:0007669"/>
    <property type="project" value="InterPro"/>
</dbReference>
<evidence type="ECO:0000256" key="6">
    <source>
        <dbReference type="RuleBase" id="RU003749"/>
    </source>
</evidence>
<proteinExistence type="inferred from homology"/>
<protein>
    <recommendedName>
        <fullName evidence="3 6">Anti-sigma F factor antagonist</fullName>
    </recommendedName>
    <alternativeName>
        <fullName evidence="6">Stage II sporulation protein</fullName>
    </alternativeName>
</protein>
<dbReference type="Pfam" id="PF01740">
    <property type="entry name" value="STAS"/>
    <property type="match status" value="1"/>
</dbReference>
<organism evidence="8 9">
    <name type="scientific">Hydrogenispora ethanolica</name>
    <dbReference type="NCBI Taxonomy" id="1082276"/>
    <lineage>
        <taxon>Bacteria</taxon>
        <taxon>Bacillati</taxon>
        <taxon>Bacillota</taxon>
        <taxon>Hydrogenispora</taxon>
    </lineage>
</organism>
<sequence>MVIETERIGTNLVVELDGELDLETSPAFRTVVEDRLTQYDTIKHLILDLKKVNFIDSSGLGVILGRFKRLSQQGGKLSAINVSPPIRRIFELSGLLKIMDIYENRQQALDRF</sequence>
<dbReference type="PANTHER" id="PTHR33495">
    <property type="entry name" value="ANTI-SIGMA FACTOR ANTAGONIST TM_1081-RELATED-RELATED"/>
    <property type="match status" value="1"/>
</dbReference>
<gene>
    <name evidence="8" type="ORF">EDC14_101915</name>
</gene>
<keyword evidence="4" id="KW-0597">Phosphoprotein</keyword>
<evidence type="ECO:0000256" key="5">
    <source>
        <dbReference type="ARBA" id="ARBA00022969"/>
    </source>
</evidence>
<evidence type="ECO:0000256" key="2">
    <source>
        <dbReference type="ARBA" id="ARBA00009013"/>
    </source>
</evidence>
<dbReference type="PROSITE" id="PS50801">
    <property type="entry name" value="STAS"/>
    <property type="match status" value="1"/>
</dbReference>
<dbReference type="PANTHER" id="PTHR33495:SF2">
    <property type="entry name" value="ANTI-SIGMA FACTOR ANTAGONIST TM_1081-RELATED"/>
    <property type="match status" value="1"/>
</dbReference>
<dbReference type="NCBIfam" id="TIGR02886">
    <property type="entry name" value="spore_II_AA"/>
    <property type="match status" value="1"/>
</dbReference>
<dbReference type="AlphaFoldDB" id="A0A4R1REZ3"/>
<dbReference type="Proteomes" id="UP000295008">
    <property type="component" value="Unassembled WGS sequence"/>
</dbReference>
<dbReference type="OrthoDB" id="9796601at2"/>
<keyword evidence="9" id="KW-1185">Reference proteome</keyword>
<evidence type="ECO:0000313" key="8">
    <source>
        <dbReference type="EMBL" id="TCL64210.1"/>
    </source>
</evidence>
<evidence type="ECO:0000256" key="1">
    <source>
        <dbReference type="ARBA" id="ARBA00001976"/>
    </source>
</evidence>
<keyword evidence="5" id="KW-0749">Sporulation</keyword>
<evidence type="ECO:0000256" key="4">
    <source>
        <dbReference type="ARBA" id="ARBA00022553"/>
    </source>
</evidence>
<accession>A0A4R1REZ3</accession>
<dbReference type="GO" id="GO:0030435">
    <property type="term" value="P:sporulation resulting in formation of a cellular spore"/>
    <property type="evidence" value="ECO:0007669"/>
    <property type="project" value="UniProtKB-KW"/>
</dbReference>
<comment type="caution">
    <text evidence="8">The sequence shown here is derived from an EMBL/GenBank/DDBJ whole genome shotgun (WGS) entry which is preliminary data.</text>
</comment>
<dbReference type="SUPFAM" id="SSF52091">
    <property type="entry name" value="SpoIIaa-like"/>
    <property type="match status" value="1"/>
</dbReference>
<dbReference type="NCBIfam" id="TIGR00377">
    <property type="entry name" value="ant_ant_sig"/>
    <property type="match status" value="1"/>
</dbReference>
<dbReference type="InterPro" id="IPR014237">
    <property type="entry name" value="Anti-sigma_F_ant"/>
</dbReference>
<comment type="similarity">
    <text evidence="2 6">Belongs to the anti-sigma-factor antagonist family.</text>
</comment>
<comment type="function">
    <text evidence="1">In the phosphorylated form it could act as an anti-anti-sigma factor that counteracts SpoIIAB and thus releases sigma f from inhibition.</text>
</comment>
<evidence type="ECO:0000313" key="9">
    <source>
        <dbReference type="Proteomes" id="UP000295008"/>
    </source>
</evidence>
<dbReference type="EMBL" id="SLUN01000019">
    <property type="protein sequence ID" value="TCL64210.1"/>
    <property type="molecule type" value="Genomic_DNA"/>
</dbReference>
<dbReference type="GO" id="GO:0043856">
    <property type="term" value="F:anti-sigma factor antagonist activity"/>
    <property type="evidence" value="ECO:0007669"/>
    <property type="project" value="InterPro"/>
</dbReference>
<dbReference type="CDD" id="cd07043">
    <property type="entry name" value="STAS_anti-anti-sigma_factors"/>
    <property type="match status" value="1"/>
</dbReference>
<feature type="domain" description="STAS" evidence="7">
    <location>
        <begin position="1"/>
        <end position="112"/>
    </location>
</feature>
<dbReference type="InterPro" id="IPR036513">
    <property type="entry name" value="STAS_dom_sf"/>
</dbReference>
<evidence type="ECO:0000256" key="3">
    <source>
        <dbReference type="ARBA" id="ARBA00020784"/>
    </source>
</evidence>
<name>A0A4R1REZ3_HYDET</name>
<dbReference type="InterPro" id="IPR003658">
    <property type="entry name" value="Anti-sigma_ant"/>
</dbReference>
<evidence type="ECO:0000259" key="7">
    <source>
        <dbReference type="PROSITE" id="PS50801"/>
    </source>
</evidence>
<dbReference type="RefSeq" id="WP_132015158.1">
    <property type="nucleotide sequence ID" value="NZ_SLUN01000019.1"/>
</dbReference>
<reference evidence="8 9" key="1">
    <citation type="submission" date="2019-03" db="EMBL/GenBank/DDBJ databases">
        <title>Genomic Encyclopedia of Type Strains, Phase IV (KMG-IV): sequencing the most valuable type-strain genomes for metagenomic binning, comparative biology and taxonomic classification.</title>
        <authorList>
            <person name="Goeker M."/>
        </authorList>
    </citation>
    <scope>NUCLEOTIDE SEQUENCE [LARGE SCALE GENOMIC DNA]</scope>
    <source>
        <strain evidence="8 9">LX-B</strain>
    </source>
</reference>
<dbReference type="InterPro" id="IPR002645">
    <property type="entry name" value="STAS_dom"/>
</dbReference>
<dbReference type="Gene3D" id="3.30.750.24">
    <property type="entry name" value="STAS domain"/>
    <property type="match status" value="1"/>
</dbReference>